<protein>
    <submittedName>
        <fullName evidence="1">Uncharacterized protein</fullName>
    </submittedName>
</protein>
<reference evidence="1" key="1">
    <citation type="journal article" date="2020" name="mSystems">
        <title>Genome- and Community-Level Interaction Insights into Carbon Utilization and Element Cycling Functions of Hydrothermarchaeota in Hydrothermal Sediment.</title>
        <authorList>
            <person name="Zhou Z."/>
            <person name="Liu Y."/>
            <person name="Xu W."/>
            <person name="Pan J."/>
            <person name="Luo Z.H."/>
            <person name="Li M."/>
        </authorList>
    </citation>
    <scope>NUCLEOTIDE SEQUENCE [LARGE SCALE GENOMIC DNA]</scope>
    <source>
        <strain evidence="1">SpSt-418</strain>
    </source>
</reference>
<evidence type="ECO:0000313" key="1">
    <source>
        <dbReference type="EMBL" id="HFM99700.1"/>
    </source>
</evidence>
<sequence>MKQEIAMNFYVKRLANGRFGIYKGQVLLATIGCSQTCQVIVQMLQARQCANADFTSWDLERSRDSIKQFEQVS</sequence>
<name>A0A7C3PJM6_9CYAN</name>
<dbReference type="EMBL" id="DSRU01000268">
    <property type="protein sequence ID" value="HFM99700.1"/>
    <property type="molecule type" value="Genomic_DNA"/>
</dbReference>
<organism evidence="1">
    <name type="scientific">Oscillatoriales cyanobacterium SpSt-418</name>
    <dbReference type="NCBI Taxonomy" id="2282169"/>
    <lineage>
        <taxon>Bacteria</taxon>
        <taxon>Bacillati</taxon>
        <taxon>Cyanobacteriota</taxon>
        <taxon>Cyanophyceae</taxon>
        <taxon>Oscillatoriophycideae</taxon>
        <taxon>Oscillatoriales</taxon>
    </lineage>
</organism>
<proteinExistence type="predicted"/>
<comment type="caution">
    <text evidence="1">The sequence shown here is derived from an EMBL/GenBank/DDBJ whole genome shotgun (WGS) entry which is preliminary data.</text>
</comment>
<dbReference type="AlphaFoldDB" id="A0A7C3PJM6"/>
<accession>A0A7C3PJM6</accession>
<gene>
    <name evidence="1" type="ORF">ENR64_18480</name>
</gene>